<sequence>MYYFTASFKAFPARNFGTFVAATETISPVLGLRAWRAARCLTVKMPKPAIETSSPFFKEPVIESKTMSTISSAATFVPPSFPCTDSTISALFIRL</sequence>
<name>A0A1G2LWE5_9BACT</name>
<dbReference type="EMBL" id="MHRA01000010">
    <property type="protein sequence ID" value="OHA15824.1"/>
    <property type="molecule type" value="Genomic_DNA"/>
</dbReference>
<proteinExistence type="predicted"/>
<comment type="caution">
    <text evidence="1">The sequence shown here is derived from an EMBL/GenBank/DDBJ whole genome shotgun (WGS) entry which is preliminary data.</text>
</comment>
<evidence type="ECO:0000313" key="1">
    <source>
        <dbReference type="EMBL" id="OHA15824.1"/>
    </source>
</evidence>
<dbReference type="Proteomes" id="UP000178116">
    <property type="component" value="Unassembled WGS sequence"/>
</dbReference>
<reference evidence="1 2" key="1">
    <citation type="journal article" date="2016" name="Nat. Commun.">
        <title>Thousands of microbial genomes shed light on interconnected biogeochemical processes in an aquifer system.</title>
        <authorList>
            <person name="Anantharaman K."/>
            <person name="Brown C.T."/>
            <person name="Hug L.A."/>
            <person name="Sharon I."/>
            <person name="Castelle C.J."/>
            <person name="Probst A.J."/>
            <person name="Thomas B.C."/>
            <person name="Singh A."/>
            <person name="Wilkins M.J."/>
            <person name="Karaoz U."/>
            <person name="Brodie E.L."/>
            <person name="Williams K.H."/>
            <person name="Hubbard S.S."/>
            <person name="Banfield J.F."/>
        </authorList>
    </citation>
    <scope>NUCLEOTIDE SEQUENCE [LARGE SCALE GENOMIC DNA]</scope>
</reference>
<protein>
    <submittedName>
        <fullName evidence="1">Uncharacterized protein</fullName>
    </submittedName>
</protein>
<evidence type="ECO:0000313" key="2">
    <source>
        <dbReference type="Proteomes" id="UP000178116"/>
    </source>
</evidence>
<dbReference type="AlphaFoldDB" id="A0A1G2LWE5"/>
<accession>A0A1G2LWE5</accession>
<gene>
    <name evidence="1" type="ORF">A3A10_00715</name>
</gene>
<organism evidence="1 2">
    <name type="scientific">Candidatus Tagabacteria bacterium RIFCSPLOWO2_01_FULL_42_9</name>
    <dbReference type="NCBI Taxonomy" id="1802296"/>
    <lineage>
        <taxon>Bacteria</taxon>
        <taxon>Candidatus Tagaibacteriota</taxon>
    </lineage>
</organism>